<feature type="compositionally biased region" description="Low complexity" evidence="1">
    <location>
        <begin position="107"/>
        <end position="123"/>
    </location>
</feature>
<feature type="compositionally biased region" description="Low complexity" evidence="1">
    <location>
        <begin position="624"/>
        <end position="657"/>
    </location>
</feature>
<feature type="region of interest" description="Disordered" evidence="1">
    <location>
        <begin position="157"/>
        <end position="208"/>
    </location>
</feature>
<sequence length="817" mass="87949">MAHNNKPGTSSSLPTARNRLSLILHFPSPSLTKSTKLRRPGSAPSRRFRKRVHDDRDDHTTTDITSVLSDSSDTTHRPHSPTAATSSISIADSLLSTPHQALLPAQSFSHHPSSSSLVVSSSPQEQVPPTTNDLSPEEKMRLMKKVRKLSRVLGEFPLPIEGSNPHPHTVAADPAPSPHIPKDPPGSPSSSKSSSSTPTSMSAAQKRASLRRSFTVGYNFSIPFNHARDVVHRVKSLQSLRRPLTAIPSIPSASTPPSSPMTPIAFAWPTEPPFTSGKPSYERPPSRNIGPLDTDIQEIPIPRERHDSNASSILPSGPSPEQMQRARAAKLTRQLGDSVPPEILLRAASPTPRSQSPSLPPSPPAIQFQSAQSSKSSLASALDSLSPPRRSSSLRRKGLKKSTKNRLSLDIRALAGVSSGPPSAPLAPSSPKSPTKTDKTPLRRTKSMWTRKRFGLNEPTPETEDSNDTTLFRKGSLEFAPLPERQRLLNLFGDKPPTALFQITNIAPVDPTAEIDHDDDHSFRRNSLATIISLSTSARSLSPPLSTNNASDSRSKVRNSYMSLSSVITTSSEAAGVTTTSIVHVEQQGEDITSGSKDDIAQQSPPPASLSREDPPEPAPLPTPSQSQSLPKSMRPAASSQRPSTAPSSTSPRSLTAKHVPPPLKPSSLSLRALHQIDDSPRTPPPFSDIIVPVPPPPQNQSTHDLNATPPPTSTSRAEFHLRQRRAAKLSKFFGVGVSDLAGVLPSYTFAPPAATHGGFGYTPPGSRDGRPSVYVTDESSPLEDNGPMLYLSHGQKAIKETDMYDAIDRLRRMKSC</sequence>
<feature type="compositionally biased region" description="Low complexity" evidence="1">
    <location>
        <begin position="367"/>
        <end position="391"/>
    </location>
</feature>
<organism evidence="2 3">
    <name type="scientific">Meripilus lineatus</name>
    <dbReference type="NCBI Taxonomy" id="2056292"/>
    <lineage>
        <taxon>Eukaryota</taxon>
        <taxon>Fungi</taxon>
        <taxon>Dikarya</taxon>
        <taxon>Basidiomycota</taxon>
        <taxon>Agaricomycotina</taxon>
        <taxon>Agaricomycetes</taxon>
        <taxon>Polyporales</taxon>
        <taxon>Meripilaceae</taxon>
        <taxon>Meripilus</taxon>
    </lineage>
</organism>
<feature type="compositionally biased region" description="Polar residues" evidence="1">
    <location>
        <begin position="124"/>
        <end position="134"/>
    </location>
</feature>
<feature type="region of interest" description="Disordered" evidence="1">
    <location>
        <begin position="1"/>
        <end position="86"/>
    </location>
</feature>
<dbReference type="Proteomes" id="UP001212997">
    <property type="component" value="Unassembled WGS sequence"/>
</dbReference>
<feature type="compositionally biased region" description="Polar residues" evidence="1">
    <location>
        <begin position="1"/>
        <end position="15"/>
    </location>
</feature>
<feature type="compositionally biased region" description="Low complexity" evidence="1">
    <location>
        <begin position="188"/>
        <end position="202"/>
    </location>
</feature>
<dbReference type="EMBL" id="JANAWD010000066">
    <property type="protein sequence ID" value="KAJ3488451.1"/>
    <property type="molecule type" value="Genomic_DNA"/>
</dbReference>
<keyword evidence="3" id="KW-1185">Reference proteome</keyword>
<evidence type="ECO:0000313" key="2">
    <source>
        <dbReference type="EMBL" id="KAJ3488451.1"/>
    </source>
</evidence>
<feature type="region of interest" description="Disordered" evidence="1">
    <location>
        <begin position="106"/>
        <end position="138"/>
    </location>
</feature>
<proteinExistence type="predicted"/>
<dbReference type="AlphaFoldDB" id="A0AAD5YG85"/>
<feature type="compositionally biased region" description="Basic residues" evidence="1">
    <location>
        <begin position="392"/>
        <end position="404"/>
    </location>
</feature>
<feature type="region of interest" description="Disordered" evidence="1">
    <location>
        <begin position="274"/>
        <end position="445"/>
    </location>
</feature>
<name>A0AAD5YG85_9APHY</name>
<reference evidence="2" key="1">
    <citation type="submission" date="2022-07" db="EMBL/GenBank/DDBJ databases">
        <title>Genome Sequence of Physisporinus lineatus.</title>
        <authorList>
            <person name="Buettner E."/>
        </authorList>
    </citation>
    <scope>NUCLEOTIDE SEQUENCE</scope>
    <source>
        <strain evidence="2">VT162</strain>
    </source>
</reference>
<feature type="region of interest" description="Disordered" evidence="1">
    <location>
        <begin position="590"/>
        <end position="716"/>
    </location>
</feature>
<feature type="region of interest" description="Disordered" evidence="1">
    <location>
        <begin position="761"/>
        <end position="788"/>
    </location>
</feature>
<feature type="compositionally biased region" description="Pro residues" evidence="1">
    <location>
        <begin position="682"/>
        <end position="699"/>
    </location>
</feature>
<protein>
    <submittedName>
        <fullName evidence="2">Uncharacterized protein</fullName>
    </submittedName>
</protein>
<feature type="compositionally biased region" description="Pro residues" evidence="1">
    <location>
        <begin position="175"/>
        <end position="187"/>
    </location>
</feature>
<accession>A0AAD5YG85</accession>
<evidence type="ECO:0000313" key="3">
    <source>
        <dbReference type="Proteomes" id="UP001212997"/>
    </source>
</evidence>
<gene>
    <name evidence="2" type="ORF">NLI96_g2805</name>
</gene>
<comment type="caution">
    <text evidence="2">The sequence shown here is derived from an EMBL/GenBank/DDBJ whole genome shotgun (WGS) entry which is preliminary data.</text>
</comment>
<feature type="compositionally biased region" description="Polar residues" evidence="1">
    <location>
        <begin position="309"/>
        <end position="322"/>
    </location>
</feature>
<feature type="compositionally biased region" description="Basic and acidic residues" evidence="1">
    <location>
        <begin position="52"/>
        <end position="61"/>
    </location>
</feature>
<feature type="compositionally biased region" description="Low complexity" evidence="1">
    <location>
        <begin position="414"/>
        <end position="434"/>
    </location>
</feature>
<evidence type="ECO:0000256" key="1">
    <source>
        <dbReference type="SAM" id="MobiDB-lite"/>
    </source>
</evidence>